<dbReference type="RefSeq" id="WP_223907290.1">
    <property type="nucleotide sequence ID" value="NZ_AP024238.1"/>
</dbReference>
<dbReference type="Proteomes" id="UP000824366">
    <property type="component" value="Chromosome"/>
</dbReference>
<protein>
    <submittedName>
        <fullName evidence="14">Monofunctional biosynthetic peptidoglycan transglycosylase</fullName>
    </submittedName>
</protein>
<organism evidence="14 15">
    <name type="scientific">Rhodoferax lithotrophicus</name>
    <dbReference type="NCBI Taxonomy" id="2798804"/>
    <lineage>
        <taxon>Bacteria</taxon>
        <taxon>Pseudomonadati</taxon>
        <taxon>Pseudomonadota</taxon>
        <taxon>Betaproteobacteria</taxon>
        <taxon>Burkholderiales</taxon>
        <taxon>Comamonadaceae</taxon>
        <taxon>Rhodoferax</taxon>
    </lineage>
</organism>
<dbReference type="InterPro" id="IPR036950">
    <property type="entry name" value="PBP_transglycosylase"/>
</dbReference>
<evidence type="ECO:0000256" key="6">
    <source>
        <dbReference type="ARBA" id="ARBA00022960"/>
    </source>
</evidence>
<keyword evidence="1" id="KW-1003">Cell membrane</keyword>
<evidence type="ECO:0000313" key="14">
    <source>
        <dbReference type="EMBL" id="BCO25513.1"/>
    </source>
</evidence>
<dbReference type="PANTHER" id="PTHR30400:SF0">
    <property type="entry name" value="BIOSYNTHETIC PEPTIDOGLYCAN TRANSGLYCOSYLASE"/>
    <property type="match status" value="1"/>
</dbReference>
<evidence type="ECO:0000256" key="10">
    <source>
        <dbReference type="ARBA" id="ARBA00023316"/>
    </source>
</evidence>
<dbReference type="Gene3D" id="1.10.3810.10">
    <property type="entry name" value="Biosynthetic peptidoglycan transglycosylase-like"/>
    <property type="match status" value="1"/>
</dbReference>
<evidence type="ECO:0000256" key="5">
    <source>
        <dbReference type="ARBA" id="ARBA00022692"/>
    </source>
</evidence>
<keyword evidence="6" id="KW-0133">Cell shape</keyword>
<dbReference type="InterPro" id="IPR001264">
    <property type="entry name" value="Glyco_trans_51"/>
</dbReference>
<dbReference type="PANTHER" id="PTHR30400">
    <property type="entry name" value="MONOFUNCTIONAL BIOSYNTHETIC PEPTIDOGLYCAN TRANSGLYCOSYLASE"/>
    <property type="match status" value="1"/>
</dbReference>
<keyword evidence="5 12" id="KW-0812">Transmembrane</keyword>
<evidence type="ECO:0000256" key="3">
    <source>
        <dbReference type="ARBA" id="ARBA00022676"/>
    </source>
</evidence>
<feature type="transmembrane region" description="Helical" evidence="12">
    <location>
        <begin position="12"/>
        <end position="35"/>
    </location>
</feature>
<feature type="compositionally biased region" description="Basic and acidic residues" evidence="11">
    <location>
        <begin position="494"/>
        <end position="503"/>
    </location>
</feature>
<evidence type="ECO:0000259" key="13">
    <source>
        <dbReference type="Pfam" id="PF00912"/>
    </source>
</evidence>
<evidence type="ECO:0000256" key="4">
    <source>
        <dbReference type="ARBA" id="ARBA00022679"/>
    </source>
</evidence>
<proteinExistence type="predicted"/>
<accession>A0ABM7MH28</accession>
<evidence type="ECO:0000313" key="15">
    <source>
        <dbReference type="Proteomes" id="UP000824366"/>
    </source>
</evidence>
<keyword evidence="8 12" id="KW-1133">Transmembrane helix</keyword>
<keyword evidence="9 12" id="KW-0472">Membrane</keyword>
<evidence type="ECO:0000256" key="12">
    <source>
        <dbReference type="SAM" id="Phobius"/>
    </source>
</evidence>
<evidence type="ECO:0000256" key="11">
    <source>
        <dbReference type="SAM" id="MobiDB-lite"/>
    </source>
</evidence>
<dbReference type="EMBL" id="AP024238">
    <property type="protein sequence ID" value="BCO25513.1"/>
    <property type="molecule type" value="Genomic_DNA"/>
</dbReference>
<evidence type="ECO:0000256" key="8">
    <source>
        <dbReference type="ARBA" id="ARBA00022989"/>
    </source>
</evidence>
<keyword evidence="2" id="KW-0997">Cell inner membrane</keyword>
<feature type="region of interest" description="Disordered" evidence="11">
    <location>
        <begin position="486"/>
        <end position="514"/>
    </location>
</feature>
<dbReference type="InterPro" id="IPR023346">
    <property type="entry name" value="Lysozyme-like_dom_sf"/>
</dbReference>
<keyword evidence="10" id="KW-0961">Cell wall biogenesis/degradation</keyword>
<keyword evidence="7" id="KW-0573">Peptidoglycan synthesis</keyword>
<gene>
    <name evidence="14" type="ORF">MIZ03_0374</name>
</gene>
<evidence type="ECO:0000256" key="9">
    <source>
        <dbReference type="ARBA" id="ARBA00023136"/>
    </source>
</evidence>
<sequence>MNHLNTLPRIAYRFCYGLGLAFVVGVITLLVLFWVTRAALRPPHGAWATRVFVDPVALEMGVPSLIWLGTTPWLAQQLDGHTLPTRIGPVQVAWDATSHTMRLSCQPCSLRSPSWGSEPLRLASVTATVQRLGAMQLHGTLSTGGINATWHGQLKPNGLLLNMDLPPTPVRDGYALLASAIPELAVAQIDGTFALHASLSLPDKTLTLEPQLQGMSVQGLGTAQWANARSPCGKGLPPTSLSAQSLLARAVIAAEDQRFFEHPGYDLVEMGQALRSNQRTALTPIDSSGIPLRGASTLSQQVAKLLVTGGERSPVRKLRELLYAVEMEQTLGKARILRLYLDNAPWGSNLCGAQAAALHYFGKHADHLSAPEAVWLAAMLHNPALEAKRWASSGHINVARAQWVAGNLRGGGAEAGGAVAEDFGAWGGDACARGGTEGTREHCQFRNGWAFWRHQFTTKSIVITINPLCSRLDCIHDANLRAMSSTTNKKHREIRYETERDKSPQLPRCHRPLH</sequence>
<reference evidence="14 15" key="1">
    <citation type="journal article" date="2021" name="Microbiol. Spectr.">
        <title>A Single Bacterium Capable of Oxidation and Reduction of Iron at Circumneutral pH.</title>
        <authorList>
            <person name="Kato S."/>
            <person name="Ohkuma M."/>
        </authorList>
    </citation>
    <scope>NUCLEOTIDE SEQUENCE [LARGE SCALE GENOMIC DNA]</scope>
    <source>
        <strain evidence="14 15">MIZ03</strain>
    </source>
</reference>
<evidence type="ECO:0000256" key="7">
    <source>
        <dbReference type="ARBA" id="ARBA00022984"/>
    </source>
</evidence>
<dbReference type="SUPFAM" id="SSF53955">
    <property type="entry name" value="Lysozyme-like"/>
    <property type="match status" value="1"/>
</dbReference>
<evidence type="ECO:0000256" key="1">
    <source>
        <dbReference type="ARBA" id="ARBA00022475"/>
    </source>
</evidence>
<dbReference type="InterPro" id="IPR011812">
    <property type="entry name" value="Pep_trsgly"/>
</dbReference>
<evidence type="ECO:0000256" key="2">
    <source>
        <dbReference type="ARBA" id="ARBA00022519"/>
    </source>
</evidence>
<feature type="domain" description="Glycosyl transferase family 51" evidence="13">
    <location>
        <begin position="246"/>
        <end position="386"/>
    </location>
</feature>
<keyword evidence="3" id="KW-0328">Glycosyltransferase</keyword>
<dbReference type="Pfam" id="PF00912">
    <property type="entry name" value="Transgly"/>
    <property type="match status" value="1"/>
</dbReference>
<name>A0ABM7MH28_9BURK</name>
<keyword evidence="4" id="KW-0808">Transferase</keyword>
<keyword evidence="15" id="KW-1185">Reference proteome</keyword>